<feature type="region of interest" description="Disordered" evidence="9">
    <location>
        <begin position="377"/>
        <end position="467"/>
    </location>
</feature>
<evidence type="ECO:0000313" key="13">
    <source>
        <dbReference type="Proteomes" id="UP000008141"/>
    </source>
</evidence>
<dbReference type="GeneID" id="17359023"/>
<evidence type="ECO:0000256" key="9">
    <source>
        <dbReference type="SAM" id="MobiDB-lite"/>
    </source>
</evidence>
<dbReference type="GO" id="GO:0005771">
    <property type="term" value="C:multivesicular body"/>
    <property type="evidence" value="ECO:0007669"/>
    <property type="project" value="TreeGrafter"/>
</dbReference>
<keyword evidence="6" id="KW-0967">Endosome</keyword>
<feature type="domain" description="Vta1 C-terminal" evidence="11">
    <location>
        <begin position="469"/>
        <end position="505"/>
    </location>
</feature>
<gene>
    <name evidence="12" type="ORF">CHLNCDRAFT_133608</name>
</gene>
<dbReference type="Proteomes" id="UP000008141">
    <property type="component" value="Unassembled WGS sequence"/>
</dbReference>
<dbReference type="FunCoup" id="E1Z3G0">
    <property type="interactions" value="1613"/>
</dbReference>
<evidence type="ECO:0000256" key="7">
    <source>
        <dbReference type="ARBA" id="ARBA00022927"/>
    </source>
</evidence>
<feature type="compositionally biased region" description="Pro residues" evidence="9">
    <location>
        <begin position="410"/>
        <end position="431"/>
    </location>
</feature>
<dbReference type="eggNOG" id="KOG0917">
    <property type="taxonomic scope" value="Eukaryota"/>
</dbReference>
<dbReference type="OMA" id="ADRIHCL"/>
<dbReference type="InterPro" id="IPR023175">
    <property type="entry name" value="Vta1/CALS_N_sf"/>
</dbReference>
<evidence type="ECO:0000259" key="11">
    <source>
        <dbReference type="Pfam" id="PF18097"/>
    </source>
</evidence>
<comment type="similarity">
    <text evidence="3">Belongs to the VTA1 family.</text>
</comment>
<evidence type="ECO:0000259" key="10">
    <source>
        <dbReference type="Pfam" id="PF04652"/>
    </source>
</evidence>
<evidence type="ECO:0000256" key="4">
    <source>
        <dbReference type="ARBA" id="ARBA00022448"/>
    </source>
</evidence>
<dbReference type="STRING" id="554065.E1Z3G0"/>
<name>E1Z3G0_CHLVA</name>
<dbReference type="InterPro" id="IPR041212">
    <property type="entry name" value="Vta1_C"/>
</dbReference>
<dbReference type="PANTHER" id="PTHR46009">
    <property type="entry name" value="VACUOLAR PROTEIN SORTING-ASSOCIATED PROTEIN VTA1 HOMOLOG"/>
    <property type="match status" value="1"/>
</dbReference>
<dbReference type="GO" id="GO:0032511">
    <property type="term" value="P:late endosome to vacuole transport via multivesicular body sorting pathway"/>
    <property type="evidence" value="ECO:0007669"/>
    <property type="project" value="InterPro"/>
</dbReference>
<evidence type="ECO:0000256" key="5">
    <source>
        <dbReference type="ARBA" id="ARBA00022490"/>
    </source>
</evidence>
<dbReference type="KEGG" id="cvr:CHLNCDRAFT_133608"/>
<evidence type="ECO:0000256" key="1">
    <source>
        <dbReference type="ARBA" id="ARBA00004481"/>
    </source>
</evidence>
<organism evidence="13">
    <name type="scientific">Chlorella variabilis</name>
    <name type="common">Green alga</name>
    <dbReference type="NCBI Taxonomy" id="554065"/>
    <lineage>
        <taxon>Eukaryota</taxon>
        <taxon>Viridiplantae</taxon>
        <taxon>Chlorophyta</taxon>
        <taxon>core chlorophytes</taxon>
        <taxon>Trebouxiophyceae</taxon>
        <taxon>Chlorellales</taxon>
        <taxon>Chlorellaceae</taxon>
        <taxon>Chlorella clade</taxon>
        <taxon>Chlorella</taxon>
    </lineage>
</organism>
<dbReference type="GO" id="GO:0010008">
    <property type="term" value="C:endosome membrane"/>
    <property type="evidence" value="ECO:0007669"/>
    <property type="project" value="UniProtKB-SubCell"/>
</dbReference>
<dbReference type="InterPro" id="IPR039431">
    <property type="entry name" value="Vta1/CALS_N"/>
</dbReference>
<dbReference type="PANTHER" id="PTHR46009:SF1">
    <property type="entry name" value="VACUOLAR PROTEIN SORTING-ASSOCIATED PROTEIN VTA1 HOMOLOG"/>
    <property type="match status" value="1"/>
</dbReference>
<evidence type="ECO:0000313" key="12">
    <source>
        <dbReference type="EMBL" id="EFN60157.1"/>
    </source>
</evidence>
<dbReference type="Pfam" id="PF18097">
    <property type="entry name" value="Vta1_C"/>
    <property type="match status" value="1"/>
</dbReference>
<accession>E1Z3G0</accession>
<evidence type="ECO:0000256" key="8">
    <source>
        <dbReference type="ARBA" id="ARBA00023136"/>
    </source>
</evidence>
<dbReference type="OrthoDB" id="391137at2759"/>
<keyword evidence="13" id="KW-1185">Reference proteome</keyword>
<dbReference type="Gene3D" id="1.25.40.270">
    <property type="entry name" value="Vacuolar protein sorting-associated protein vta1"/>
    <property type="match status" value="1"/>
</dbReference>
<reference evidence="12 13" key="1">
    <citation type="journal article" date="2010" name="Plant Cell">
        <title>The Chlorella variabilis NC64A genome reveals adaptation to photosymbiosis, coevolution with viruses, and cryptic sex.</title>
        <authorList>
            <person name="Blanc G."/>
            <person name="Duncan G."/>
            <person name="Agarkova I."/>
            <person name="Borodovsky M."/>
            <person name="Gurnon J."/>
            <person name="Kuo A."/>
            <person name="Lindquist E."/>
            <person name="Lucas S."/>
            <person name="Pangilinan J."/>
            <person name="Polle J."/>
            <person name="Salamov A."/>
            <person name="Terry A."/>
            <person name="Yamada T."/>
            <person name="Dunigan D.D."/>
            <person name="Grigoriev I.V."/>
            <person name="Claverie J.M."/>
            <person name="Van Etten J.L."/>
        </authorList>
    </citation>
    <scope>NUCLEOTIDE SEQUENCE [LARGE SCALE GENOMIC DNA]</scope>
    <source>
        <strain evidence="12 13">NC64A</strain>
    </source>
</reference>
<dbReference type="EMBL" id="GL433835">
    <property type="protein sequence ID" value="EFN60157.1"/>
    <property type="molecule type" value="Genomic_DNA"/>
</dbReference>
<evidence type="ECO:0008006" key="14">
    <source>
        <dbReference type="Google" id="ProtNLM"/>
    </source>
</evidence>
<dbReference type="InterPro" id="IPR044538">
    <property type="entry name" value="Vta1-like"/>
</dbReference>
<evidence type="ECO:0000256" key="6">
    <source>
        <dbReference type="ARBA" id="ARBA00022753"/>
    </source>
</evidence>
<feature type="domain" description="Vta1/callose synthase N-terminal" evidence="10">
    <location>
        <begin position="11"/>
        <end position="150"/>
    </location>
</feature>
<proteinExistence type="inferred from homology"/>
<evidence type="ECO:0000256" key="3">
    <source>
        <dbReference type="ARBA" id="ARBA00007895"/>
    </source>
</evidence>
<dbReference type="Pfam" id="PF04652">
    <property type="entry name" value="Vta1"/>
    <property type="match status" value="1"/>
</dbReference>
<feature type="compositionally biased region" description="Pro residues" evidence="9">
    <location>
        <begin position="208"/>
        <end position="224"/>
    </location>
</feature>
<dbReference type="RefSeq" id="XP_005852259.1">
    <property type="nucleotide sequence ID" value="XM_005852197.1"/>
</dbReference>
<keyword evidence="5" id="KW-0963">Cytoplasm</keyword>
<keyword evidence="4" id="KW-0813">Transport</keyword>
<feature type="compositionally biased region" description="Low complexity" evidence="9">
    <location>
        <begin position="180"/>
        <end position="191"/>
    </location>
</feature>
<keyword evidence="7" id="KW-0653">Protein transport</keyword>
<feature type="region of interest" description="Disordered" evidence="9">
    <location>
        <begin position="180"/>
        <end position="261"/>
    </location>
</feature>
<sequence>MGSLEDQKKMILPFAQRAQEVEKADPKVAYYCRMYALEQGLDIPKDVRAREITAVLGALMDKLEKDKRVVQLGVREEDALHCENFALTVFNRADRVDRAGRADKATAMPFYAASYFFEILRHFGDPAPDTQQKQRYAAWRAAEISRAVKEGRQPEAPPAARQDTDEEAAMLDELAKLETAGASSAPAAASSAPPPPPPQAPSGRLAGLPPPVDDWGAPPPPPPGAADGGDGSGGELRLPSPPKERPIDSQRSGGVWQPPPPRRFQTFQKVLFLPEEGSSGGPVRGTVAKVEEGAHPEHPTYLVALLDRIAAVGDASQLAPELATGETVMYHGPSGHSVEATVAELDLGHWPPSYLVRLADGNYVDTTADRLHQLHVPKPRSEGANLDSLPSGGLPPPPAAAAAGGGGGMYPPPAVGLPPQQPPQQQPPPAAAAPRPAASVPPPVRPAAVAAAAAPPIPQAVPGFQPGLREMSDAAKLAKSATSALQFEDVTTAVKLLTEALRLLTQPK</sequence>
<comment type="subcellular location">
    <subcellularLocation>
        <location evidence="2">Cytoplasm</location>
    </subcellularLocation>
    <subcellularLocation>
        <location evidence="1">Endosome membrane</location>
        <topology evidence="1">Peripheral membrane protein</topology>
    </subcellularLocation>
</comment>
<protein>
    <recommendedName>
        <fullName evidence="14">Vta1/callose synthase N-terminal domain-containing protein</fullName>
    </recommendedName>
</protein>
<dbReference type="GO" id="GO:0015031">
    <property type="term" value="P:protein transport"/>
    <property type="evidence" value="ECO:0007669"/>
    <property type="project" value="UniProtKB-KW"/>
</dbReference>
<evidence type="ECO:0000256" key="2">
    <source>
        <dbReference type="ARBA" id="ARBA00004496"/>
    </source>
</evidence>
<keyword evidence="8" id="KW-0472">Membrane</keyword>
<dbReference type="Gene3D" id="1.20.5.420">
    <property type="entry name" value="Immunoglobulin FC, subunit C"/>
    <property type="match status" value="1"/>
</dbReference>
<dbReference type="InParanoid" id="E1Z3G0"/>
<dbReference type="AlphaFoldDB" id="E1Z3G0"/>